<feature type="transmembrane region" description="Helical" evidence="2">
    <location>
        <begin position="246"/>
        <end position="268"/>
    </location>
</feature>
<feature type="transmembrane region" description="Helical" evidence="2">
    <location>
        <begin position="207"/>
        <end position="226"/>
    </location>
</feature>
<dbReference type="Pfam" id="PF13367">
    <property type="entry name" value="PrsW-protease"/>
    <property type="match status" value="1"/>
</dbReference>
<evidence type="ECO:0000256" key="1">
    <source>
        <dbReference type="SAM" id="MobiDB-lite"/>
    </source>
</evidence>
<organism evidence="3 4">
    <name type="scientific">Pythium insidiosum</name>
    <name type="common">Pythiosis disease agent</name>
    <dbReference type="NCBI Taxonomy" id="114742"/>
    <lineage>
        <taxon>Eukaryota</taxon>
        <taxon>Sar</taxon>
        <taxon>Stramenopiles</taxon>
        <taxon>Oomycota</taxon>
        <taxon>Peronosporomycetes</taxon>
        <taxon>Pythiales</taxon>
        <taxon>Pythiaceae</taxon>
        <taxon>Pythium</taxon>
    </lineage>
</organism>
<comment type="caution">
    <text evidence="3">The sequence shown here is derived from an EMBL/GenBank/DDBJ whole genome shotgun (WGS) entry which is preliminary data.</text>
</comment>
<keyword evidence="2" id="KW-0472">Membrane</keyword>
<dbReference type="PANTHER" id="PTHR36844:SF1">
    <property type="entry name" value="PROTEASE PRSW"/>
    <property type="match status" value="1"/>
</dbReference>
<name>A0AAD5LB05_PYTIN</name>
<evidence type="ECO:0000313" key="3">
    <source>
        <dbReference type="EMBL" id="KAJ0393768.1"/>
    </source>
</evidence>
<dbReference type="Proteomes" id="UP001209570">
    <property type="component" value="Unassembled WGS sequence"/>
</dbReference>
<feature type="transmembrane region" description="Helical" evidence="2">
    <location>
        <begin position="325"/>
        <end position="344"/>
    </location>
</feature>
<evidence type="ECO:0000256" key="2">
    <source>
        <dbReference type="SAM" id="Phobius"/>
    </source>
</evidence>
<feature type="transmembrane region" description="Helical" evidence="2">
    <location>
        <begin position="288"/>
        <end position="313"/>
    </location>
</feature>
<protein>
    <recommendedName>
        <fullName evidence="5">PrsW family intramembrane metalloprotease</fullName>
    </recommendedName>
</protein>
<gene>
    <name evidence="3" type="ORF">P43SY_004210</name>
</gene>
<feature type="transmembrane region" description="Helical" evidence="2">
    <location>
        <begin position="68"/>
        <end position="93"/>
    </location>
</feature>
<dbReference type="GO" id="GO:0008233">
    <property type="term" value="F:peptidase activity"/>
    <property type="evidence" value="ECO:0007669"/>
    <property type="project" value="InterPro"/>
</dbReference>
<evidence type="ECO:0008006" key="5">
    <source>
        <dbReference type="Google" id="ProtNLM"/>
    </source>
</evidence>
<keyword evidence="2" id="KW-1133">Transmembrane helix</keyword>
<dbReference type="InterPro" id="IPR026898">
    <property type="entry name" value="PrsW"/>
</dbReference>
<keyword evidence="4" id="KW-1185">Reference proteome</keyword>
<accession>A0AAD5LB05</accession>
<keyword evidence="2" id="KW-0812">Transmembrane</keyword>
<evidence type="ECO:0000313" key="4">
    <source>
        <dbReference type="Proteomes" id="UP001209570"/>
    </source>
</evidence>
<feature type="transmembrane region" description="Helical" evidence="2">
    <location>
        <begin position="145"/>
        <end position="162"/>
    </location>
</feature>
<dbReference type="PANTHER" id="PTHR36844">
    <property type="entry name" value="PROTEASE PRSW"/>
    <property type="match status" value="1"/>
</dbReference>
<reference evidence="3" key="1">
    <citation type="submission" date="2021-12" db="EMBL/GenBank/DDBJ databases">
        <title>Prjna785345.</title>
        <authorList>
            <person name="Rujirawat T."/>
            <person name="Krajaejun T."/>
        </authorList>
    </citation>
    <scope>NUCLEOTIDE SEQUENCE</scope>
    <source>
        <strain evidence="3">Pi057C3</strain>
    </source>
</reference>
<sequence length="397" mass="43603">MTTRSSTPALSIGLLFSLAFVSWYGLWSDVPLIVVLLLPVALFFYRVRALQTQYDISDREVKQLGVTLLGGIFPGCALALALELILAPLLALLCFSDQRETLEPQLRKFLQASDAQDAAPRTPVPSSRTARVADLLSSLQIQRTFGYYAFLVLTAFVVAGLVEELAKLWVVQGTWGCCCCCCKGPQRPSRWRLCHPRRLLFRRLHHSSHRVVVVLALVAAALGFSLAENVGYTFAAPSWPERALLALARVLLSTPLHCLAAGLSGIRLARLLVSVDSLDAVSTWRSKLWVVGPAVVAHGTFDLQALLMSSWLADDDVAARPLWNGLLLPLAPTVLVLLATGAVARREWREMTAALPTGRAQYVYLDKRHDSHSDSDEEEEREPQESSARATRGALLV</sequence>
<proteinExistence type="predicted"/>
<dbReference type="EMBL" id="JAKCXM010000464">
    <property type="protein sequence ID" value="KAJ0393768.1"/>
    <property type="molecule type" value="Genomic_DNA"/>
</dbReference>
<feature type="transmembrane region" description="Helical" evidence="2">
    <location>
        <begin position="30"/>
        <end position="47"/>
    </location>
</feature>
<dbReference type="AlphaFoldDB" id="A0AAD5LB05"/>
<feature type="region of interest" description="Disordered" evidence="1">
    <location>
        <begin position="369"/>
        <end position="397"/>
    </location>
</feature>